<organism evidence="1 2">
    <name type="scientific">Vallitalea pronyensis</name>
    <dbReference type="NCBI Taxonomy" id="1348613"/>
    <lineage>
        <taxon>Bacteria</taxon>
        <taxon>Bacillati</taxon>
        <taxon>Bacillota</taxon>
        <taxon>Clostridia</taxon>
        <taxon>Lachnospirales</taxon>
        <taxon>Vallitaleaceae</taxon>
        <taxon>Vallitalea</taxon>
    </lineage>
</organism>
<evidence type="ECO:0000313" key="2">
    <source>
        <dbReference type="Proteomes" id="UP000683246"/>
    </source>
</evidence>
<dbReference type="AlphaFoldDB" id="A0A8J8MKZ0"/>
<dbReference type="EMBL" id="CP058649">
    <property type="protein sequence ID" value="QUI23660.1"/>
    <property type="molecule type" value="Genomic_DNA"/>
</dbReference>
<accession>A0A8J8MKZ0</accession>
<protein>
    <submittedName>
        <fullName evidence="1">DUF2284 domain-containing protein</fullName>
    </submittedName>
</protein>
<dbReference type="Proteomes" id="UP000683246">
    <property type="component" value="Chromosome"/>
</dbReference>
<gene>
    <name evidence="1" type="ORF">HZI73_15785</name>
</gene>
<name>A0A8J8MKZ0_9FIRM</name>
<dbReference type="KEGG" id="vpy:HZI73_15785"/>
<proteinExistence type="predicted"/>
<dbReference type="RefSeq" id="WP_212694346.1">
    <property type="nucleotide sequence ID" value="NZ_CP058649.1"/>
</dbReference>
<evidence type="ECO:0000313" key="1">
    <source>
        <dbReference type="EMBL" id="QUI23660.1"/>
    </source>
</evidence>
<keyword evidence="2" id="KW-1185">Reference proteome</keyword>
<dbReference type="InterPro" id="IPR019271">
    <property type="entry name" value="DUF2284_metal-binding"/>
</dbReference>
<dbReference type="Pfam" id="PF10050">
    <property type="entry name" value="DUF2284"/>
    <property type="match status" value="1"/>
</dbReference>
<reference evidence="1" key="1">
    <citation type="submission" date="2020-07" db="EMBL/GenBank/DDBJ databases">
        <title>Vallitalea pronyensis genome.</title>
        <authorList>
            <person name="Postec A."/>
        </authorList>
    </citation>
    <scope>NUCLEOTIDE SEQUENCE</scope>
    <source>
        <strain evidence="1">FatNI3</strain>
    </source>
</reference>
<sequence>MKGKEQKEKHMFIREIEQEAIVTEPSLRNLCKSNQCGNYNTNWMCPPGIGTYEEVINRLRSCKDGIILLMVYQLEDSFDLEGMNKAFSLFRGKLDELIEDITLHIPREELLCLGGGRCKICDTCTFASGEPCRYPHEAIASVSGYCIDVNSTVTNAGLNYNNGPNTVTNIGLILKRPV</sequence>